<protein>
    <submittedName>
        <fullName evidence="1">NADH-quinone oxidoreductase subunit D</fullName>
    </submittedName>
</protein>
<organism evidence="1">
    <name type="scientific">Lygus hesperus</name>
    <name type="common">Western plant bug</name>
    <dbReference type="NCBI Taxonomy" id="30085"/>
    <lineage>
        <taxon>Eukaryota</taxon>
        <taxon>Metazoa</taxon>
        <taxon>Ecdysozoa</taxon>
        <taxon>Arthropoda</taxon>
        <taxon>Hexapoda</taxon>
        <taxon>Insecta</taxon>
        <taxon>Pterygota</taxon>
        <taxon>Neoptera</taxon>
        <taxon>Paraneoptera</taxon>
        <taxon>Hemiptera</taxon>
        <taxon>Heteroptera</taxon>
        <taxon>Panheteroptera</taxon>
        <taxon>Cimicomorpha</taxon>
        <taxon>Miridae</taxon>
        <taxon>Mirini</taxon>
        <taxon>Lygus</taxon>
    </lineage>
</organism>
<dbReference type="EMBL" id="GBHO01011564">
    <property type="protein sequence ID" value="JAG32040.1"/>
    <property type="molecule type" value="Transcribed_RNA"/>
</dbReference>
<evidence type="ECO:0000313" key="1">
    <source>
        <dbReference type="EMBL" id="JAG30305.1"/>
    </source>
</evidence>
<reference evidence="1" key="2">
    <citation type="submission" date="2014-07" db="EMBL/GenBank/DDBJ databases">
        <authorList>
            <person name="Hull J."/>
        </authorList>
    </citation>
    <scope>NUCLEOTIDE SEQUENCE</scope>
</reference>
<evidence type="ECO:0000313" key="2">
    <source>
        <dbReference type="EMBL" id="JAG32040.1"/>
    </source>
</evidence>
<proteinExistence type="predicted"/>
<dbReference type="SUPFAM" id="SSF48371">
    <property type="entry name" value="ARM repeat"/>
    <property type="match status" value="1"/>
</dbReference>
<sequence length="1211" mass="139499">MGNWRDILAAIQDLTKGTKVIPGDVFRAFNLLLNDRDREAAENITDILDGFKPSSPLEKLLRTKLVDRYKVSTEAWALLLSNDSLYVNQALKFDWFFSRNEDAEDFMMNILPKLSYSTRLKILNRYGSHLKDTGAGKAIYAGVKSRYGINNAALILPACSESFVQHEIGKFTTTLPRIVVMALIDKYPTLSARYIEELVDEKTSRKHKIVNHYCCAFIKLSHHDLSAFVNLLEKHGKQFPAFRLGNRQMKKLLKTHFDKFQHDFRTMIIPFHERQVFRRLSLDQFKNIYISSLLSSRPNELFENYRWELPFTSLEYLKPSVRPLVFTSAFKIKYNRDCTADDLLLKFPSLWLANLPGEARVKWVDAKIEGMNEVREQAECISYLPVEHSVPRLKNLLASSLDGDTRTEIIRCLIKSVKINGCPKDLKDVIAYLTKKYQNENSQCKRTLLREISDLDEKVLLKLDLEDWVPILEFINSFIHIDDVWSYKWYLLFIFGKLTHSCFLKNADVDPYLRKYIELTRLCNNGVLTGSVIDIGRKTAFKKNYIEWFIREIPNIESKSYDDYFVVQLLESISNYNCTTKQSRIEIPDWLLEDLQRIVESPNSHFIGSIVKILEANKDVQLSDRLLDIWFPSYSSCEVLCRLLKRNPEKVLSNADILVPNMVNDKFRSYSYFYRKCRLYEQYGIPSKIISNCLLTLERKSPEEMGVPEFRNQLNTKSHAVQTLGILQDSSTYLKLCSEHSPSKQKIEENSKEIQIEYGVQRGICKSLTHVSSPLDTLPLLPKFTGGDYLKVVCGSLVGVCVRIPENVILPILEQWVDCPVSLRKHVLRLISNIAPIDTSIATFQKMFRTEKNTSLRLVLFIQVRNTFIAEPTEDSYKTFASIVHQLTEDDKEILDKLFDMNNVHEAYISRYVELVWQLIDSKWKNVLPKGKKTMIKSIDKHVFKFLSDSVCDTILEYELSSNLPNTPPSNFICYYLMCCSDKIRRGRLETVMAALGDAIKTHWNDLNRSGSGYAFPIRHVVSDIVESLCIESKDAEEPAKASLLLSDMKNSLLEYVGMADVLKESIWLDVYSLYLSQKGETNFASRLADLYNNYIQKHWNNFGYPLIDHLKSVHQRFAIDQPIIVSNTKLALELLTNHIHPSCHILATEILSSDLTDEEEMPMFETIIDLLSSSEIPQVRASAACYFRNLQTAIALTPHNADASLLQAVH</sequence>
<accession>A0A0A9YL98</accession>
<dbReference type="EMBL" id="GBHO01013299">
    <property type="protein sequence ID" value="JAG30305.1"/>
    <property type="molecule type" value="Transcribed_RNA"/>
</dbReference>
<dbReference type="AlphaFoldDB" id="A0A0A9YL98"/>
<reference evidence="1" key="1">
    <citation type="journal article" date="2014" name="PLoS ONE">
        <title>Transcriptome-Based Identification of ABC Transporters in the Western Tarnished Plant Bug Lygus hesperus.</title>
        <authorList>
            <person name="Hull J.J."/>
            <person name="Chaney K."/>
            <person name="Geib S.M."/>
            <person name="Fabrick J.A."/>
            <person name="Brent C.S."/>
            <person name="Walsh D."/>
            <person name="Lavine L.C."/>
        </authorList>
    </citation>
    <scope>NUCLEOTIDE SEQUENCE</scope>
</reference>
<dbReference type="InterPro" id="IPR016024">
    <property type="entry name" value="ARM-type_fold"/>
</dbReference>
<gene>
    <name evidence="1" type="primary">nuoD_2</name>
    <name evidence="2" type="synonym">nuoD_3</name>
    <name evidence="1" type="ORF">CM83_83317</name>
    <name evidence="2" type="ORF">CM83_83319</name>
</gene>
<name>A0A0A9YL98_LYGHE</name>